<sequence>MLPRLPFPRPLMAVALAAAALVESPLCAADPAPFDLPGPALRISVTRGDRTLPIAEVPNLATGDRLTIEADLPQDQRAHYILFSAFLSGATNPPPKDWVKSAETWKPKDKDRRLTLTVPKGARQMALFLVPETGGASGTIVDAVRDRPGEFVRAVQDLNQASLDRSRLNAFVAAIRAQENSHPEFLRTLAPALSNSLAIKLNPDCLAKVIELQAACLLENQENLVLADIHSSSMTDTLIGAPTDLALQVSYTREAGLGYYSPYIAVVRDIARVFGAFGNPQFGYLPTLATRDGDRMALLLNAAPSFAKPKSVLVAAMPAIDAVSPPRLRVTGDVPLCGARPGLVLPVEGAPLIYSTAFARNMMVSITTADGKRLDLPVRARADRGGYVLTDPLPSGALSGKVSAKLHGDWGFDSFEGPNFTLQFPGSGEWRTDDSGQSLVVGRDNSVALTGPAAACVTGVTMRSGSAAPQSVPFTLRGADGITVTLPLKAARAGDVTLEVQQIGDAAPRTVGLRAFSPASRIDTVTLARGDRFATLTGQRLDEIAGVEIGDVRLSPDGLTREGDTDRLVATAADGRPPSGTSAKVRLTDGRTLSVPITTAPPRPAATLIARSLTPKAAAGAVTLATKDETILPDNSRLTFSVRAGEGTRLAPTDAIEVGTADGSASVTLEGGHDVRLSSPDIAVATLDPARLGPAAAGALRYRVVRGGIKGDWSPLATLVRLPGIDAITCAADGCQMAGRDLFLIDRVAASVDMGAAVSVPPGFTAARLTVPPMQNGVLYVTLRDAPGVVFTLVQRP</sequence>
<feature type="chain" id="PRO_5001981802" evidence="1">
    <location>
        <begin position="29"/>
        <end position="797"/>
    </location>
</feature>
<dbReference type="EMBL" id="BBPI01000009">
    <property type="protein sequence ID" value="GAL99710.1"/>
    <property type="molecule type" value="Genomic_DNA"/>
</dbReference>
<keyword evidence="1" id="KW-0732">Signal</keyword>
<dbReference type="Proteomes" id="UP000032305">
    <property type="component" value="Unassembled WGS sequence"/>
</dbReference>
<accession>A0A0A1W3L9</accession>
<evidence type="ECO:0000313" key="3">
    <source>
        <dbReference type="Proteomes" id="UP000032305"/>
    </source>
</evidence>
<reference evidence="2 3" key="1">
    <citation type="submission" date="2014-11" db="EMBL/GenBank/DDBJ databases">
        <title>Whole genome shotgun sequence of Sphingomonas parapaucimobilis NBRC 15100.</title>
        <authorList>
            <person name="Katano-Makiyama Y."/>
            <person name="Hosoyama A."/>
            <person name="Hashimoto M."/>
            <person name="Hosoyama Y."/>
            <person name="Noguchi M."/>
            <person name="Numata M."/>
            <person name="Tsuchikane K."/>
            <person name="Hirakata S."/>
            <person name="Uohara A."/>
            <person name="Shimodaira J."/>
            <person name="Ohji S."/>
            <person name="Ichikawa N."/>
            <person name="Kimura A."/>
            <person name="Yamazoe A."/>
            <person name="Fujita N."/>
        </authorList>
    </citation>
    <scope>NUCLEOTIDE SEQUENCE [LARGE SCALE GENOMIC DNA]</scope>
    <source>
        <strain evidence="2 3">NBRC 15100</strain>
    </source>
</reference>
<dbReference type="eggNOG" id="ENOG502Z8R4">
    <property type="taxonomic scope" value="Bacteria"/>
</dbReference>
<dbReference type="OrthoDB" id="7052005at2"/>
<dbReference type="RefSeq" id="WP_042483385.1">
    <property type="nucleotide sequence ID" value="NZ_BBPI01000009.1"/>
</dbReference>
<gene>
    <name evidence="2" type="ORF">SP5_009_00380</name>
</gene>
<proteinExistence type="predicted"/>
<evidence type="ECO:0000256" key="1">
    <source>
        <dbReference type="SAM" id="SignalP"/>
    </source>
</evidence>
<dbReference type="AlphaFoldDB" id="A0A0A1W3L9"/>
<protein>
    <submittedName>
        <fullName evidence="2">Uncharacterized protein</fullName>
    </submittedName>
</protein>
<comment type="caution">
    <text evidence="2">The sequence shown here is derived from an EMBL/GenBank/DDBJ whole genome shotgun (WGS) entry which is preliminary data.</text>
</comment>
<keyword evidence="3" id="KW-1185">Reference proteome</keyword>
<name>A0A0A1W3L9_9SPHN</name>
<feature type="signal peptide" evidence="1">
    <location>
        <begin position="1"/>
        <end position="28"/>
    </location>
</feature>
<organism evidence="2 3">
    <name type="scientific">Sphingomonas parapaucimobilis NBRC 15100</name>
    <dbReference type="NCBI Taxonomy" id="1219049"/>
    <lineage>
        <taxon>Bacteria</taxon>
        <taxon>Pseudomonadati</taxon>
        <taxon>Pseudomonadota</taxon>
        <taxon>Alphaproteobacteria</taxon>
        <taxon>Sphingomonadales</taxon>
        <taxon>Sphingomonadaceae</taxon>
        <taxon>Sphingomonas</taxon>
    </lineage>
</organism>
<evidence type="ECO:0000313" key="2">
    <source>
        <dbReference type="EMBL" id="GAL99710.1"/>
    </source>
</evidence>